<dbReference type="Proteomes" id="UP000320085">
    <property type="component" value="Unassembled WGS sequence"/>
</dbReference>
<protein>
    <recommendedName>
        <fullName evidence="3">ArsR family transcriptional regulator</fullName>
    </recommendedName>
</protein>
<dbReference type="PANTHER" id="PTHR43132">
    <property type="entry name" value="ARSENICAL RESISTANCE OPERON REPRESSOR ARSR-RELATED"/>
    <property type="match status" value="1"/>
</dbReference>
<dbReference type="CDD" id="cd00090">
    <property type="entry name" value="HTH_ARSR"/>
    <property type="match status" value="1"/>
</dbReference>
<dbReference type="InterPro" id="IPR051011">
    <property type="entry name" value="Metal_resp_trans_reg"/>
</dbReference>
<dbReference type="Gene3D" id="1.10.10.10">
    <property type="entry name" value="Winged helix-like DNA-binding domain superfamily/Winged helix DNA-binding domain"/>
    <property type="match status" value="1"/>
</dbReference>
<dbReference type="InterPro" id="IPR036390">
    <property type="entry name" value="WH_DNA-bd_sf"/>
</dbReference>
<dbReference type="InterPro" id="IPR036388">
    <property type="entry name" value="WH-like_DNA-bd_sf"/>
</dbReference>
<evidence type="ECO:0000313" key="1">
    <source>
        <dbReference type="EMBL" id="TQN44751.1"/>
    </source>
</evidence>
<dbReference type="InterPro" id="IPR011991">
    <property type="entry name" value="ArsR-like_HTH"/>
</dbReference>
<gene>
    <name evidence="1" type="ORF">FHX52_3972</name>
</gene>
<dbReference type="AlphaFoldDB" id="A0A543PL05"/>
<organism evidence="1 2">
    <name type="scientific">Humibacillus xanthopallidus</name>
    <dbReference type="NCBI Taxonomy" id="412689"/>
    <lineage>
        <taxon>Bacteria</taxon>
        <taxon>Bacillati</taxon>
        <taxon>Actinomycetota</taxon>
        <taxon>Actinomycetes</taxon>
        <taxon>Micrococcales</taxon>
        <taxon>Intrasporangiaceae</taxon>
        <taxon>Humibacillus</taxon>
    </lineage>
</organism>
<comment type="caution">
    <text evidence="1">The sequence shown here is derived from an EMBL/GenBank/DDBJ whole genome shotgun (WGS) entry which is preliminary data.</text>
</comment>
<dbReference type="SUPFAM" id="SSF46785">
    <property type="entry name" value="Winged helix' DNA-binding domain"/>
    <property type="match status" value="1"/>
</dbReference>
<reference evidence="1 2" key="1">
    <citation type="submission" date="2019-06" db="EMBL/GenBank/DDBJ databases">
        <title>Sequencing the genomes of 1000 actinobacteria strains.</title>
        <authorList>
            <person name="Klenk H.-P."/>
        </authorList>
    </citation>
    <scope>NUCLEOTIDE SEQUENCE [LARGE SCALE GENOMIC DNA]</scope>
    <source>
        <strain evidence="1 2">DSM 21776</strain>
    </source>
</reference>
<dbReference type="PANTHER" id="PTHR43132:SF6">
    <property type="entry name" value="HTH-TYPE TRANSCRIPTIONAL REPRESSOR CZRA"/>
    <property type="match status" value="1"/>
</dbReference>
<name>A0A543PL05_9MICO</name>
<dbReference type="RefSeq" id="WP_141824066.1">
    <property type="nucleotide sequence ID" value="NZ_BAAAQC010000017.1"/>
</dbReference>
<evidence type="ECO:0008006" key="3">
    <source>
        <dbReference type="Google" id="ProtNLM"/>
    </source>
</evidence>
<sequence length="335" mass="36898">MGTWQISVDLLARSRFVVSPRIECSAAVSHLVRPNDPMTRAFSAAHRESFEAMLDEHPARRAVLEHSWRPGWIADWLSVPPTGPGLTFEEELDHITRLGDAWVRADLRHTHGGPLPRILSRPGTARHATELLAWVWTHCLATDWARRERVLRADIVSRTARLATHGWAAVLRDLGRDREWLGDGQLRINRYDLPSRVLADDADLFFVPKHGSATWVGWDLPQRYAVYYPVTGALAQVDGRVDDGLEQLVGASRTRLLRTLDGPSSTTALVARTGMPLGSVGDHLRVLLAAGTVLRRRSGREVLYWRTSLGDALVASSTGAGAGSPAGDSVGVDAW</sequence>
<evidence type="ECO:0000313" key="2">
    <source>
        <dbReference type="Proteomes" id="UP000320085"/>
    </source>
</evidence>
<dbReference type="EMBL" id="VFQF01000003">
    <property type="protein sequence ID" value="TQN44751.1"/>
    <property type="molecule type" value="Genomic_DNA"/>
</dbReference>
<accession>A0A543PL05</accession>
<dbReference type="OrthoDB" id="3460651at2"/>
<proteinExistence type="predicted"/>